<evidence type="ECO:0000313" key="2">
    <source>
        <dbReference type="Proteomes" id="UP000054549"/>
    </source>
</evidence>
<dbReference type="AlphaFoldDB" id="A0A0C2T535"/>
<evidence type="ECO:0000313" key="1">
    <source>
        <dbReference type="EMBL" id="KIL61684.1"/>
    </source>
</evidence>
<organism evidence="1 2">
    <name type="scientific">Amanita muscaria (strain Koide BX008)</name>
    <dbReference type="NCBI Taxonomy" id="946122"/>
    <lineage>
        <taxon>Eukaryota</taxon>
        <taxon>Fungi</taxon>
        <taxon>Dikarya</taxon>
        <taxon>Basidiomycota</taxon>
        <taxon>Agaricomycotina</taxon>
        <taxon>Agaricomycetes</taxon>
        <taxon>Agaricomycetidae</taxon>
        <taxon>Agaricales</taxon>
        <taxon>Pluteineae</taxon>
        <taxon>Amanitaceae</taxon>
        <taxon>Amanita</taxon>
    </lineage>
</organism>
<gene>
    <name evidence="1" type="ORF">M378DRAFT_848208</name>
</gene>
<keyword evidence="2" id="KW-1185">Reference proteome</keyword>
<sequence length="69" mass="8092">MQVRIWTAKALKRMKILSKIRLRKGPNITRSAFMPKPGLYTVPVVARILLQNIRNVKVSRRVFNFKVDK</sequence>
<dbReference type="EMBL" id="KN818281">
    <property type="protein sequence ID" value="KIL61684.1"/>
    <property type="molecule type" value="Genomic_DNA"/>
</dbReference>
<dbReference type="HOGENOM" id="CLU_2775443_0_0_1"/>
<reference evidence="1 2" key="1">
    <citation type="submission" date="2014-04" db="EMBL/GenBank/DDBJ databases">
        <title>Evolutionary Origins and Diversification of the Mycorrhizal Mutualists.</title>
        <authorList>
            <consortium name="DOE Joint Genome Institute"/>
            <consortium name="Mycorrhizal Genomics Consortium"/>
            <person name="Kohler A."/>
            <person name="Kuo A."/>
            <person name="Nagy L.G."/>
            <person name="Floudas D."/>
            <person name="Copeland A."/>
            <person name="Barry K.W."/>
            <person name="Cichocki N."/>
            <person name="Veneault-Fourrey C."/>
            <person name="LaButti K."/>
            <person name="Lindquist E.A."/>
            <person name="Lipzen A."/>
            <person name="Lundell T."/>
            <person name="Morin E."/>
            <person name="Murat C."/>
            <person name="Riley R."/>
            <person name="Ohm R."/>
            <person name="Sun H."/>
            <person name="Tunlid A."/>
            <person name="Henrissat B."/>
            <person name="Grigoriev I.V."/>
            <person name="Hibbett D.S."/>
            <person name="Martin F."/>
        </authorList>
    </citation>
    <scope>NUCLEOTIDE SEQUENCE [LARGE SCALE GENOMIC DNA]</scope>
    <source>
        <strain evidence="1 2">Koide BX008</strain>
    </source>
</reference>
<proteinExistence type="predicted"/>
<dbReference type="InParanoid" id="A0A0C2T535"/>
<dbReference type="Proteomes" id="UP000054549">
    <property type="component" value="Unassembled WGS sequence"/>
</dbReference>
<protein>
    <submittedName>
        <fullName evidence="1">Uncharacterized protein</fullName>
    </submittedName>
</protein>
<accession>A0A0C2T535</accession>
<name>A0A0C2T535_AMAMK</name>